<name>A0A5C7HVJ8_9ROSI</name>
<keyword evidence="3" id="KW-0645">Protease</keyword>
<dbReference type="PROSITE" id="PS01074">
    <property type="entry name" value="TERPENE_SYNTHASES"/>
    <property type="match status" value="1"/>
</dbReference>
<evidence type="ECO:0000313" key="8">
    <source>
        <dbReference type="EMBL" id="TXG61151.1"/>
    </source>
</evidence>
<comment type="similarity">
    <text evidence="2 6">Belongs to the terpene cyclase/mutase family.</text>
</comment>
<dbReference type="SUPFAM" id="SSF54001">
    <property type="entry name" value="Cysteine proteinases"/>
    <property type="match status" value="1"/>
</dbReference>
<dbReference type="InterPro" id="IPR008930">
    <property type="entry name" value="Terpenoid_cyclase/PrenylTrfase"/>
</dbReference>
<evidence type="ECO:0000256" key="1">
    <source>
        <dbReference type="ARBA" id="ARBA00005234"/>
    </source>
</evidence>
<proteinExistence type="inferred from homology"/>
<comment type="similarity">
    <text evidence="1">Belongs to the peptidase C48 family.</text>
</comment>
<evidence type="ECO:0000256" key="3">
    <source>
        <dbReference type="ARBA" id="ARBA00022670"/>
    </source>
</evidence>
<dbReference type="InterPro" id="IPR032696">
    <property type="entry name" value="SQ_cyclase_C"/>
</dbReference>
<dbReference type="InterPro" id="IPR038765">
    <property type="entry name" value="Papain-like_cys_pep_sf"/>
</dbReference>
<dbReference type="SUPFAM" id="SSF48239">
    <property type="entry name" value="Terpenoid cyclases/Protein prenyltransferases"/>
    <property type="match status" value="1"/>
</dbReference>
<evidence type="ECO:0000256" key="2">
    <source>
        <dbReference type="ARBA" id="ARBA00009755"/>
    </source>
</evidence>
<comment type="caution">
    <text evidence="8">The sequence shown here is derived from an EMBL/GenBank/DDBJ whole genome shotgun (WGS) entry which is preliminary data.</text>
</comment>
<dbReference type="EMBL" id="VAHF01000005">
    <property type="protein sequence ID" value="TXG61151.1"/>
    <property type="molecule type" value="Genomic_DNA"/>
</dbReference>
<evidence type="ECO:0000256" key="4">
    <source>
        <dbReference type="ARBA" id="ARBA00022737"/>
    </source>
</evidence>
<dbReference type="OrthoDB" id="21502at2759"/>
<dbReference type="GO" id="GO:0006508">
    <property type="term" value="P:proteolysis"/>
    <property type="evidence" value="ECO:0007669"/>
    <property type="project" value="UniProtKB-KW"/>
</dbReference>
<dbReference type="Pfam" id="PF13243">
    <property type="entry name" value="SQHop_cyclase_C"/>
    <property type="match status" value="1"/>
</dbReference>
<evidence type="ECO:0000259" key="7">
    <source>
        <dbReference type="PROSITE" id="PS50600"/>
    </source>
</evidence>
<dbReference type="PROSITE" id="PS50600">
    <property type="entry name" value="ULP_PROTEASE"/>
    <property type="match status" value="1"/>
</dbReference>
<gene>
    <name evidence="8" type="ORF">EZV62_012514</name>
</gene>
<protein>
    <recommendedName>
        <fullName evidence="6">Terpene cyclase/mutase family member</fullName>
        <ecNumber evidence="6">5.4.99.-</ecNumber>
    </recommendedName>
</protein>
<dbReference type="GO" id="GO:0008234">
    <property type="term" value="F:cysteine-type peptidase activity"/>
    <property type="evidence" value="ECO:0007669"/>
    <property type="project" value="InterPro"/>
</dbReference>
<feature type="domain" description="Ubiquitin-like protease family profile" evidence="7">
    <location>
        <begin position="556"/>
        <end position="763"/>
    </location>
</feature>
<keyword evidence="5" id="KW-0378">Hydrolase</keyword>
<dbReference type="PANTHER" id="PTHR11764">
    <property type="entry name" value="TERPENE CYCLASE/MUTASE FAMILY MEMBER"/>
    <property type="match status" value="1"/>
</dbReference>
<dbReference type="InterPro" id="IPR018333">
    <property type="entry name" value="Squalene_cyclase"/>
</dbReference>
<dbReference type="EC" id="5.4.99.-" evidence="6"/>
<keyword evidence="4" id="KW-0677">Repeat</keyword>
<evidence type="ECO:0000256" key="6">
    <source>
        <dbReference type="RuleBase" id="RU362003"/>
    </source>
</evidence>
<accession>A0A5C7HVJ8</accession>
<dbReference type="InterPro" id="IPR003653">
    <property type="entry name" value="Peptidase_C48_C"/>
</dbReference>
<dbReference type="Gene3D" id="1.50.10.20">
    <property type="match status" value="1"/>
</dbReference>
<organism evidence="8 9">
    <name type="scientific">Acer yangbiense</name>
    <dbReference type="NCBI Taxonomy" id="1000413"/>
    <lineage>
        <taxon>Eukaryota</taxon>
        <taxon>Viridiplantae</taxon>
        <taxon>Streptophyta</taxon>
        <taxon>Embryophyta</taxon>
        <taxon>Tracheophyta</taxon>
        <taxon>Spermatophyta</taxon>
        <taxon>Magnoliopsida</taxon>
        <taxon>eudicotyledons</taxon>
        <taxon>Gunneridae</taxon>
        <taxon>Pentapetalae</taxon>
        <taxon>rosids</taxon>
        <taxon>malvids</taxon>
        <taxon>Sapindales</taxon>
        <taxon>Sapindaceae</taxon>
        <taxon>Hippocastanoideae</taxon>
        <taxon>Acereae</taxon>
        <taxon>Acer</taxon>
    </lineage>
</organism>
<keyword evidence="9" id="KW-1185">Reference proteome</keyword>
<dbReference type="GO" id="GO:0005811">
    <property type="term" value="C:lipid droplet"/>
    <property type="evidence" value="ECO:0007669"/>
    <property type="project" value="InterPro"/>
</dbReference>
<dbReference type="Proteomes" id="UP000323000">
    <property type="component" value="Chromosome 5"/>
</dbReference>
<dbReference type="AlphaFoldDB" id="A0A5C7HVJ8"/>
<dbReference type="NCBIfam" id="TIGR01787">
    <property type="entry name" value="squalene_cyclas"/>
    <property type="match status" value="1"/>
</dbReference>
<keyword evidence="6" id="KW-0413">Isomerase</keyword>
<evidence type="ECO:0000256" key="5">
    <source>
        <dbReference type="ARBA" id="ARBA00022801"/>
    </source>
</evidence>
<dbReference type="InterPro" id="IPR002365">
    <property type="entry name" value="Terpene_synthase_CS"/>
</dbReference>
<sequence length="801" mass="91432">MLCYCRLVYMPMSYLYGKRFVGGVTPLIRSIRQELYNEPYHLINWNKSRYTVAKEDLYSPHPLIQDLTWEFLYHAVEPILSRWPFSMLRQKALQVVIEHVHYEDENSRYLCIGCVEKVLCMIASWVQDPNSEAYKRHLARLPDYFWIAEDGLKLQSFGSQMWDAAFAIQAIISTNQSEEYGPTLRKAHNFIKASQVRENPSGNFTAMYRHISKGAWTFSTQDHGWQVFDCTAEGLKAALLLSQMSPDLVGEKMEAERFYDAVNVILSLQKFNPTEFFEDTLIEREYVECASSAIQGLSLFRKLHPTHRRKEIDDSISRAIRYIEDTQKPDGSWYGCWGICYTYGTWFAVKGLAAAGRNYNNSPALRKACEFLLSKQLACGGWGESYLSSRNKEYTNLQGNRANLVQTAWALLSLIDAGQAPLTEVTDQSLHVKEVGTTVAMEVPPTATKDVAPTVEKEVGTTVAMEVPPTATKDVAPTVEKEVADSVLVSGDMRVSYNYAAEQDRSIRVRLRSAYCKSPFLDPTRASETKREGQKQKYEAFKRKTKPVRRNVGTEESVDQSFFLELEEPKNWLSTDHIDAYMSLLAKGRESKPENFRHSLVLLSSEFYTKLNVKWKSIIEADKEAESSFDVLGFECPPDWIEYGCGGRPGWGQPWWLYTQLLIPCCVGEPDGHWILCKVDLLDRHISICDPTGAKKKSNYGERFKQVMPLRQLIPSIMNKCGFYSNRGEVPRGSIFNVGRQIILQQVDNCSCGVFICKYAETAIVKSADWNWGQKDMPKFRKDIAFDIYNNSVSFKSPIDL</sequence>
<dbReference type="GO" id="GO:0016104">
    <property type="term" value="P:triterpenoid biosynthetic process"/>
    <property type="evidence" value="ECO:0007669"/>
    <property type="project" value="InterPro"/>
</dbReference>
<dbReference type="GO" id="GO:0031559">
    <property type="term" value="F:oxidosqualene cyclase activity"/>
    <property type="evidence" value="ECO:0007669"/>
    <property type="project" value="UniProtKB-ARBA"/>
</dbReference>
<reference evidence="9" key="1">
    <citation type="journal article" date="2019" name="Gigascience">
        <title>De novo genome assembly of the endangered Acer yangbiense, a plant species with extremely small populations endemic to Yunnan Province, China.</title>
        <authorList>
            <person name="Yang J."/>
            <person name="Wariss H.M."/>
            <person name="Tao L."/>
            <person name="Zhang R."/>
            <person name="Yun Q."/>
            <person name="Hollingsworth P."/>
            <person name="Dao Z."/>
            <person name="Luo G."/>
            <person name="Guo H."/>
            <person name="Ma Y."/>
            <person name="Sun W."/>
        </authorList>
    </citation>
    <scope>NUCLEOTIDE SEQUENCE [LARGE SCALE GENOMIC DNA]</scope>
    <source>
        <strain evidence="9">cv. Malutang</strain>
    </source>
</reference>
<dbReference type="Gene3D" id="3.40.395.10">
    <property type="entry name" value="Adenoviral Proteinase, Chain A"/>
    <property type="match status" value="1"/>
</dbReference>
<dbReference type="Pfam" id="PF02902">
    <property type="entry name" value="Peptidase_C48"/>
    <property type="match status" value="1"/>
</dbReference>
<evidence type="ECO:0000313" key="9">
    <source>
        <dbReference type="Proteomes" id="UP000323000"/>
    </source>
</evidence>
<dbReference type="PANTHER" id="PTHR11764:SF19">
    <property type="entry name" value="TERPENE CYCLASE_MUTASE FAMILY MEMBER"/>
    <property type="match status" value="1"/>
</dbReference>